<sequence>MVGIAGKSKACHDCKRRRVKCDLTHPLCQRCSKAGIACRGYTKSTLWVNQTQARPKVTALSVVADARLQQRNPETSTLPCWLVLLQRMRVGLNSGDSSYDVQRFRLEALFIAESIYFPRGVTMTNVEGSDSLPSSWLKAVCQLQRPSDALDHSLLAFCAIQVRLSSKATISHDETIQLYNHALSRIIAILDSPSAGNSDESLAAIVVLSTCEVIQAMVMKHFLTLEPDTWRQLIGSPVNSGTLSGLLDIIMDVPSAMAGARLLIARNERDSVELIHFANLLIQKFHDLDNWRSLHHHCPDQPPLYWSIPSKASNPADDHQNDKLFPFALIFSSIQQATAWIFCSSTMLDVLNTILLLRSSSITTNITLSHVDDVLQGTILDHSASSVLLQVQADADKLARMLCQSIEYCYLVADMVGNLSGAKP</sequence>
<accession>A0A8H4U2A9</accession>
<reference evidence="3" key="2">
    <citation type="submission" date="2020-05" db="EMBL/GenBank/DDBJ databases">
        <authorList>
            <person name="Kim H.-S."/>
            <person name="Proctor R.H."/>
            <person name="Brown D.W."/>
        </authorList>
    </citation>
    <scope>NUCLEOTIDE SEQUENCE</scope>
    <source>
        <strain evidence="3">NRRL 20472</strain>
    </source>
</reference>
<dbReference type="AlphaFoldDB" id="A0A8H4U2A9"/>
<evidence type="ECO:0000313" key="4">
    <source>
        <dbReference type="Proteomes" id="UP000622797"/>
    </source>
</evidence>
<dbReference type="Pfam" id="PF00172">
    <property type="entry name" value="Zn_clus"/>
    <property type="match status" value="1"/>
</dbReference>
<dbReference type="Proteomes" id="UP000622797">
    <property type="component" value="Unassembled WGS sequence"/>
</dbReference>
<protein>
    <recommendedName>
        <fullName evidence="2">Zn(2)-C6 fungal-type domain-containing protein</fullName>
    </recommendedName>
</protein>
<dbReference type="InterPro" id="IPR036864">
    <property type="entry name" value="Zn2-C6_fun-type_DNA-bd_sf"/>
</dbReference>
<dbReference type="CDD" id="cd00067">
    <property type="entry name" value="GAL4"/>
    <property type="match status" value="1"/>
</dbReference>
<feature type="domain" description="Zn(2)-C6 fungal-type" evidence="2">
    <location>
        <begin position="10"/>
        <end position="38"/>
    </location>
</feature>
<keyword evidence="4" id="KW-1185">Reference proteome</keyword>
<dbReference type="EMBL" id="JABEXW010000199">
    <property type="protein sequence ID" value="KAF4968458.1"/>
    <property type="molecule type" value="Genomic_DNA"/>
</dbReference>
<comment type="caution">
    <text evidence="3">The sequence shown here is derived from an EMBL/GenBank/DDBJ whole genome shotgun (WGS) entry which is preliminary data.</text>
</comment>
<organism evidence="3 4">
    <name type="scientific">Fusarium sarcochroum</name>
    <dbReference type="NCBI Taxonomy" id="1208366"/>
    <lineage>
        <taxon>Eukaryota</taxon>
        <taxon>Fungi</taxon>
        <taxon>Dikarya</taxon>
        <taxon>Ascomycota</taxon>
        <taxon>Pezizomycotina</taxon>
        <taxon>Sordariomycetes</taxon>
        <taxon>Hypocreomycetidae</taxon>
        <taxon>Hypocreales</taxon>
        <taxon>Nectriaceae</taxon>
        <taxon>Fusarium</taxon>
        <taxon>Fusarium lateritium species complex</taxon>
    </lineage>
</organism>
<dbReference type="GO" id="GO:0000981">
    <property type="term" value="F:DNA-binding transcription factor activity, RNA polymerase II-specific"/>
    <property type="evidence" value="ECO:0007669"/>
    <property type="project" value="InterPro"/>
</dbReference>
<evidence type="ECO:0000256" key="1">
    <source>
        <dbReference type="ARBA" id="ARBA00023242"/>
    </source>
</evidence>
<dbReference type="OrthoDB" id="5126878at2759"/>
<evidence type="ECO:0000259" key="2">
    <source>
        <dbReference type="PROSITE" id="PS50048"/>
    </source>
</evidence>
<name>A0A8H4U2A9_9HYPO</name>
<reference evidence="3" key="1">
    <citation type="journal article" date="2020" name="BMC Genomics">
        <title>Correction to: Identification and distribution of gene clusters required for synthesis of sphingolipid metabolism inhibitors in diverse species of the filamentous fungus Fusarium.</title>
        <authorList>
            <person name="Kim H.S."/>
            <person name="Lohmar J.M."/>
            <person name="Busman M."/>
            <person name="Brown D.W."/>
            <person name="Naumann T.A."/>
            <person name="Divon H.H."/>
            <person name="Lysoe E."/>
            <person name="Uhlig S."/>
            <person name="Proctor R.H."/>
        </authorList>
    </citation>
    <scope>NUCLEOTIDE SEQUENCE</scope>
    <source>
        <strain evidence="3">NRRL 20472</strain>
    </source>
</reference>
<dbReference type="PROSITE" id="PS00463">
    <property type="entry name" value="ZN2_CY6_FUNGAL_1"/>
    <property type="match status" value="1"/>
</dbReference>
<dbReference type="GO" id="GO:0008270">
    <property type="term" value="F:zinc ion binding"/>
    <property type="evidence" value="ECO:0007669"/>
    <property type="project" value="InterPro"/>
</dbReference>
<evidence type="ECO:0000313" key="3">
    <source>
        <dbReference type="EMBL" id="KAF4968458.1"/>
    </source>
</evidence>
<dbReference type="PANTHER" id="PTHR38111:SF9">
    <property type="entry name" value="ZN(2)-C6 FUNGAL-TYPE DOMAIN-CONTAINING PROTEIN"/>
    <property type="match status" value="1"/>
</dbReference>
<dbReference type="PANTHER" id="PTHR38111">
    <property type="entry name" value="ZN(2)-C6 FUNGAL-TYPE DOMAIN-CONTAINING PROTEIN-RELATED"/>
    <property type="match status" value="1"/>
</dbReference>
<gene>
    <name evidence="3" type="ORF">FSARC_4152</name>
</gene>
<keyword evidence="1" id="KW-0539">Nucleus</keyword>
<proteinExistence type="predicted"/>
<dbReference type="PROSITE" id="PS50048">
    <property type="entry name" value="ZN2_CY6_FUNGAL_2"/>
    <property type="match status" value="1"/>
</dbReference>
<dbReference type="Gene3D" id="4.10.240.10">
    <property type="entry name" value="Zn(2)-C6 fungal-type DNA-binding domain"/>
    <property type="match status" value="1"/>
</dbReference>
<dbReference type="SUPFAM" id="SSF57701">
    <property type="entry name" value="Zn2/Cys6 DNA-binding domain"/>
    <property type="match status" value="1"/>
</dbReference>
<dbReference type="SMART" id="SM00066">
    <property type="entry name" value="GAL4"/>
    <property type="match status" value="1"/>
</dbReference>
<dbReference type="InterPro" id="IPR053178">
    <property type="entry name" value="Osmoadaptation_assoc"/>
</dbReference>
<dbReference type="InterPro" id="IPR001138">
    <property type="entry name" value="Zn2Cys6_DnaBD"/>
</dbReference>